<dbReference type="Proteomes" id="UP000191025">
    <property type="component" value="Unassembled WGS sequence"/>
</dbReference>
<evidence type="ECO:0000313" key="3">
    <source>
        <dbReference type="Proteomes" id="UP000191025"/>
    </source>
</evidence>
<sequence>MPQIIYTQRITEDFQRLQGFLNETAPHKTAEAMQAIFDKIDMLLTLPKIGRAVPNDTLPNLRQLTIKWGKYGYVALYSYDEAEDLIVMETIRHARELEPEFLRSRNQDEN</sequence>
<keyword evidence="1" id="KW-1277">Toxin-antitoxin system</keyword>
<evidence type="ECO:0008006" key="4">
    <source>
        <dbReference type="Google" id="ProtNLM"/>
    </source>
</evidence>
<evidence type="ECO:0000256" key="1">
    <source>
        <dbReference type="ARBA" id="ARBA00022649"/>
    </source>
</evidence>
<reference evidence="3" key="1">
    <citation type="submission" date="2017-03" db="EMBL/GenBank/DDBJ databases">
        <title>Draft genome sequence of Moraxella equi CCUG 4950T type strain.</title>
        <authorList>
            <person name="Salva-Serra F."/>
            <person name="Engstrom-Jakobsson H."/>
            <person name="Thorell K."/>
            <person name="Jaen-Luchoro D."/>
            <person name="Gonzales-Siles L."/>
            <person name="Karlsson R."/>
            <person name="Yazdan S."/>
            <person name="Boulund F."/>
            <person name="Johnning A."/>
            <person name="Engstrand L."/>
            <person name="Kristiansson E."/>
            <person name="Moore E."/>
        </authorList>
    </citation>
    <scope>NUCLEOTIDE SEQUENCE [LARGE SCALE GENOMIC DNA]</scope>
    <source>
        <strain evidence="3">CCUG 4441</strain>
    </source>
</reference>
<gene>
    <name evidence="2" type="ORF">B5J94_04545</name>
</gene>
<proteinExistence type="predicted"/>
<dbReference type="InterPro" id="IPR007712">
    <property type="entry name" value="RelE/ParE_toxin"/>
</dbReference>
<dbReference type="Pfam" id="PF05016">
    <property type="entry name" value="ParE_toxin"/>
    <property type="match status" value="1"/>
</dbReference>
<dbReference type="Gene3D" id="3.30.2310.20">
    <property type="entry name" value="RelE-like"/>
    <property type="match status" value="1"/>
</dbReference>
<accession>A0A1V4H083</accession>
<protein>
    <recommendedName>
        <fullName evidence="4">Plasmid stabilisation system protein</fullName>
    </recommendedName>
</protein>
<dbReference type="InterPro" id="IPR035093">
    <property type="entry name" value="RelE/ParE_toxin_dom_sf"/>
</dbReference>
<dbReference type="RefSeq" id="WP_062499892.1">
    <property type="nucleotide sequence ID" value="NZ_MXAN01000024.1"/>
</dbReference>
<dbReference type="AlphaFoldDB" id="A0A1V4H083"/>
<comment type="caution">
    <text evidence="2">The sequence shown here is derived from an EMBL/GenBank/DDBJ whole genome shotgun (WGS) entry which is preliminary data.</text>
</comment>
<organism evidence="2 3">
    <name type="scientific">Moraxella lacunata</name>
    <dbReference type="NCBI Taxonomy" id="477"/>
    <lineage>
        <taxon>Bacteria</taxon>
        <taxon>Pseudomonadati</taxon>
        <taxon>Pseudomonadota</taxon>
        <taxon>Gammaproteobacteria</taxon>
        <taxon>Moraxellales</taxon>
        <taxon>Moraxellaceae</taxon>
        <taxon>Moraxella</taxon>
    </lineage>
</organism>
<dbReference type="EMBL" id="MXAN01000024">
    <property type="protein sequence ID" value="OPH38038.1"/>
    <property type="molecule type" value="Genomic_DNA"/>
</dbReference>
<evidence type="ECO:0000313" key="2">
    <source>
        <dbReference type="EMBL" id="OPH38038.1"/>
    </source>
</evidence>
<name>A0A1V4H083_MORLA</name>